<gene>
    <name evidence="2" type="ORF">GCM10007888_35960</name>
    <name evidence="1" type="ORF">MOX02_19650</name>
</gene>
<evidence type="ECO:0000313" key="2">
    <source>
        <dbReference type="EMBL" id="GLS65214.1"/>
    </source>
</evidence>
<reference evidence="2" key="1">
    <citation type="journal article" date="2014" name="Int. J. Syst. Evol. Microbiol.">
        <title>Complete genome of a new Firmicutes species belonging to the dominant human colonic microbiota ('Ruminococcus bicirculans') reveals two chromosomes and a selective capacity to utilize plant glucans.</title>
        <authorList>
            <consortium name="NISC Comparative Sequencing Program"/>
            <person name="Wegmann U."/>
            <person name="Louis P."/>
            <person name="Goesmann A."/>
            <person name="Henrissat B."/>
            <person name="Duncan S.H."/>
            <person name="Flint H.J."/>
        </authorList>
    </citation>
    <scope>NUCLEOTIDE SEQUENCE</scope>
    <source>
        <strain evidence="2">NBRC 107715</strain>
    </source>
</reference>
<organism evidence="1 3">
    <name type="scientific">Methylobacterium oxalidis</name>
    <dbReference type="NCBI Taxonomy" id="944322"/>
    <lineage>
        <taxon>Bacteria</taxon>
        <taxon>Pseudomonadati</taxon>
        <taxon>Pseudomonadota</taxon>
        <taxon>Alphaproteobacteria</taxon>
        <taxon>Hyphomicrobiales</taxon>
        <taxon>Methylobacteriaceae</taxon>
        <taxon>Methylobacterium</taxon>
    </lineage>
</organism>
<protein>
    <submittedName>
        <fullName evidence="1">Uncharacterized protein</fullName>
    </submittedName>
</protein>
<dbReference type="Proteomes" id="UP000321960">
    <property type="component" value="Unassembled WGS sequence"/>
</dbReference>
<dbReference type="RefSeq" id="WP_147025593.1">
    <property type="nucleotide sequence ID" value="NZ_BJZU01000031.1"/>
</dbReference>
<dbReference type="AlphaFoldDB" id="A0A512J1X2"/>
<evidence type="ECO:0000313" key="4">
    <source>
        <dbReference type="Proteomes" id="UP001156856"/>
    </source>
</evidence>
<dbReference type="EMBL" id="BSPK01000067">
    <property type="protein sequence ID" value="GLS65214.1"/>
    <property type="molecule type" value="Genomic_DNA"/>
</dbReference>
<comment type="caution">
    <text evidence="1">The sequence shown here is derived from an EMBL/GenBank/DDBJ whole genome shotgun (WGS) entry which is preliminary data.</text>
</comment>
<reference evidence="1 3" key="3">
    <citation type="submission" date="2019-07" db="EMBL/GenBank/DDBJ databases">
        <title>Whole genome shotgun sequence of Methylobacterium oxalidis NBRC 107715.</title>
        <authorList>
            <person name="Hosoyama A."/>
            <person name="Uohara A."/>
            <person name="Ohji S."/>
            <person name="Ichikawa N."/>
        </authorList>
    </citation>
    <scope>NUCLEOTIDE SEQUENCE [LARGE SCALE GENOMIC DNA]</scope>
    <source>
        <strain evidence="1 3">NBRC 107715</strain>
    </source>
</reference>
<evidence type="ECO:0000313" key="1">
    <source>
        <dbReference type="EMBL" id="GEP03927.1"/>
    </source>
</evidence>
<proteinExistence type="predicted"/>
<reference evidence="4" key="2">
    <citation type="journal article" date="2019" name="Int. J. Syst. Evol. Microbiol.">
        <title>The Global Catalogue of Microorganisms (GCM) 10K type strain sequencing project: providing services to taxonomists for standard genome sequencing and annotation.</title>
        <authorList>
            <consortium name="The Broad Institute Genomics Platform"/>
            <consortium name="The Broad Institute Genome Sequencing Center for Infectious Disease"/>
            <person name="Wu L."/>
            <person name="Ma J."/>
        </authorList>
    </citation>
    <scope>NUCLEOTIDE SEQUENCE [LARGE SCALE GENOMIC DNA]</scope>
    <source>
        <strain evidence="4">NBRC 107715</strain>
    </source>
</reference>
<dbReference type="EMBL" id="BJZU01000031">
    <property type="protein sequence ID" value="GEP03927.1"/>
    <property type="molecule type" value="Genomic_DNA"/>
</dbReference>
<evidence type="ECO:0000313" key="3">
    <source>
        <dbReference type="Proteomes" id="UP000321960"/>
    </source>
</evidence>
<dbReference type="Proteomes" id="UP001156856">
    <property type="component" value="Unassembled WGS sequence"/>
</dbReference>
<accession>A0A512J1X2</accession>
<reference evidence="2" key="4">
    <citation type="submission" date="2023-01" db="EMBL/GenBank/DDBJ databases">
        <title>Draft genome sequence of Methylobacterium oxalidis strain NBRC 107715.</title>
        <authorList>
            <person name="Sun Q."/>
            <person name="Mori K."/>
        </authorList>
    </citation>
    <scope>NUCLEOTIDE SEQUENCE</scope>
    <source>
        <strain evidence="2">NBRC 107715</strain>
    </source>
</reference>
<sequence length="114" mass="12245">MGDGYRLDRPSSLSCPECSGAMARTAVGDLPQWRCHIGHVLGGDAMLEAQAAALEARLGSVMSLLNERAELCRILIEEGSVAGLDPAMLEAARAEALRRAETIRDLLESPWVQV</sequence>
<dbReference type="OrthoDB" id="9791760at2"/>
<name>A0A512J1X2_9HYPH</name>
<keyword evidence="4" id="KW-1185">Reference proteome</keyword>